<dbReference type="RefSeq" id="WP_135703185.1">
    <property type="nucleotide sequence ID" value="NZ_CP038634.1"/>
</dbReference>
<protein>
    <submittedName>
        <fullName evidence="2">Uncharacterized protein</fullName>
    </submittedName>
</protein>
<sequence>MQVLADTLYRQPRQARPEARSNARAAAEPARETDDYARMGSGRSLSARVRDYFARGWTLYLDNARAVAPLMHL</sequence>
<feature type="region of interest" description="Disordered" evidence="1">
    <location>
        <begin position="1"/>
        <end position="40"/>
    </location>
</feature>
<accession>A0A4P7LBV5</accession>
<proteinExistence type="predicted"/>
<evidence type="ECO:0000256" key="1">
    <source>
        <dbReference type="SAM" id="MobiDB-lite"/>
    </source>
</evidence>
<dbReference type="AlphaFoldDB" id="A0A4P7LBV5"/>
<name>A0A4P7LBV5_9BURK</name>
<dbReference type="KEGG" id="cox:E0W60_04730"/>
<dbReference type="EMBL" id="CP038634">
    <property type="protein sequence ID" value="QBY50503.1"/>
    <property type="molecule type" value="Genomic_DNA"/>
</dbReference>
<evidence type="ECO:0000313" key="3">
    <source>
        <dbReference type="Proteomes" id="UP000295294"/>
    </source>
</evidence>
<organism evidence="2 3">
    <name type="scientific">Cupriavidus oxalaticus</name>
    <dbReference type="NCBI Taxonomy" id="96344"/>
    <lineage>
        <taxon>Bacteria</taxon>
        <taxon>Pseudomonadati</taxon>
        <taxon>Pseudomonadota</taxon>
        <taxon>Betaproteobacteria</taxon>
        <taxon>Burkholderiales</taxon>
        <taxon>Burkholderiaceae</taxon>
        <taxon>Cupriavidus</taxon>
    </lineage>
</organism>
<dbReference type="OrthoDB" id="8969167at2"/>
<evidence type="ECO:0000313" key="2">
    <source>
        <dbReference type="EMBL" id="QBY50503.1"/>
    </source>
</evidence>
<gene>
    <name evidence="2" type="ORF">E0W60_04730</name>
</gene>
<reference evidence="2 3" key="1">
    <citation type="submission" date="2019-03" db="EMBL/GenBank/DDBJ databases">
        <title>Efficiently degradation of phenoxyalkanoic acid herbicides by Cupriavidus oxalaticus strain X32.</title>
        <authorList>
            <person name="Sheng X."/>
        </authorList>
    </citation>
    <scope>NUCLEOTIDE SEQUENCE [LARGE SCALE GENOMIC DNA]</scope>
    <source>
        <strain evidence="2 3">X32</strain>
    </source>
</reference>
<dbReference type="Proteomes" id="UP000295294">
    <property type="component" value="Chromosome 1"/>
</dbReference>